<keyword evidence="4" id="KW-1133">Transmembrane helix</keyword>
<dbReference type="InterPro" id="IPR037721">
    <property type="entry name" value="Ferlin"/>
</dbReference>
<keyword evidence="5" id="KW-0472">Membrane</keyword>
<organism evidence="7 8">
    <name type="scientific">Rhynocoris fuscipes</name>
    <dbReference type="NCBI Taxonomy" id="488301"/>
    <lineage>
        <taxon>Eukaryota</taxon>
        <taxon>Metazoa</taxon>
        <taxon>Ecdysozoa</taxon>
        <taxon>Arthropoda</taxon>
        <taxon>Hexapoda</taxon>
        <taxon>Insecta</taxon>
        <taxon>Pterygota</taxon>
        <taxon>Neoptera</taxon>
        <taxon>Paraneoptera</taxon>
        <taxon>Hemiptera</taxon>
        <taxon>Heteroptera</taxon>
        <taxon>Panheteroptera</taxon>
        <taxon>Cimicomorpha</taxon>
        <taxon>Reduviidae</taxon>
        <taxon>Harpactorinae</taxon>
        <taxon>Harpactorini</taxon>
        <taxon>Rhynocoris</taxon>
    </lineage>
</organism>
<evidence type="ECO:0000313" key="7">
    <source>
        <dbReference type="EMBL" id="KAK9499379.1"/>
    </source>
</evidence>
<dbReference type="SMART" id="SM01202">
    <property type="entry name" value="FerI"/>
    <property type="match status" value="1"/>
</dbReference>
<dbReference type="PANTHER" id="PTHR12546:SF60">
    <property type="entry name" value="MISFIRE, ISOFORM F"/>
    <property type="match status" value="1"/>
</dbReference>
<dbReference type="AlphaFoldDB" id="A0AAW1CPC5"/>
<dbReference type="InterPro" id="IPR035892">
    <property type="entry name" value="C2_domain_sf"/>
</dbReference>
<comment type="subcellular location">
    <subcellularLocation>
        <location evidence="1">Membrane</location>
        <topology evidence="1">Single-pass membrane protein</topology>
    </subcellularLocation>
</comment>
<evidence type="ECO:0000313" key="8">
    <source>
        <dbReference type="Proteomes" id="UP001461498"/>
    </source>
</evidence>
<comment type="caution">
    <text evidence="7">The sequence shown here is derived from an EMBL/GenBank/DDBJ whole genome shotgun (WGS) entry which is preliminary data.</text>
</comment>
<dbReference type="EMBL" id="JAPXFL010000011">
    <property type="protein sequence ID" value="KAK9499379.1"/>
    <property type="molecule type" value="Genomic_DNA"/>
</dbReference>
<dbReference type="GO" id="GO:0016020">
    <property type="term" value="C:membrane"/>
    <property type="evidence" value="ECO:0007669"/>
    <property type="project" value="UniProtKB-SubCell"/>
</dbReference>
<dbReference type="SUPFAM" id="SSF49562">
    <property type="entry name" value="C2 domain (Calcium/lipid-binding domain, CaLB)"/>
    <property type="match status" value="2"/>
</dbReference>
<dbReference type="Gene3D" id="2.60.40.150">
    <property type="entry name" value="C2 domain"/>
    <property type="match status" value="2"/>
</dbReference>
<evidence type="ECO:0000256" key="5">
    <source>
        <dbReference type="ARBA" id="ARBA00023136"/>
    </source>
</evidence>
<keyword evidence="2" id="KW-0812">Transmembrane</keyword>
<protein>
    <recommendedName>
        <fullName evidence="6">C2 domain-containing protein</fullName>
    </recommendedName>
</protein>
<dbReference type="GO" id="GO:0007009">
    <property type="term" value="P:plasma membrane organization"/>
    <property type="evidence" value="ECO:0007669"/>
    <property type="project" value="TreeGrafter"/>
</dbReference>
<dbReference type="Pfam" id="PF08150">
    <property type="entry name" value="FerB"/>
    <property type="match status" value="1"/>
</dbReference>
<dbReference type="SMART" id="SM00239">
    <property type="entry name" value="C2"/>
    <property type="match status" value="2"/>
</dbReference>
<gene>
    <name evidence="7" type="ORF">O3M35_002425</name>
</gene>
<dbReference type="Pfam" id="PF00168">
    <property type="entry name" value="C2"/>
    <property type="match status" value="2"/>
</dbReference>
<evidence type="ECO:0000256" key="2">
    <source>
        <dbReference type="ARBA" id="ARBA00022692"/>
    </source>
</evidence>
<dbReference type="InterPro" id="IPR012561">
    <property type="entry name" value="Ferlin_B-domain"/>
</dbReference>
<evidence type="ECO:0000256" key="4">
    <source>
        <dbReference type="ARBA" id="ARBA00022989"/>
    </source>
</evidence>
<evidence type="ECO:0000256" key="1">
    <source>
        <dbReference type="ARBA" id="ARBA00004167"/>
    </source>
</evidence>
<feature type="domain" description="C2" evidence="6">
    <location>
        <begin position="163"/>
        <end position="291"/>
    </location>
</feature>
<dbReference type="SMART" id="SM01201">
    <property type="entry name" value="FerB"/>
    <property type="match status" value="1"/>
</dbReference>
<feature type="domain" description="C2" evidence="6">
    <location>
        <begin position="1"/>
        <end position="122"/>
    </location>
</feature>
<name>A0AAW1CPC5_9HEMI</name>
<evidence type="ECO:0000256" key="3">
    <source>
        <dbReference type="ARBA" id="ARBA00022737"/>
    </source>
</evidence>
<reference evidence="7 8" key="1">
    <citation type="submission" date="2022-12" db="EMBL/GenBank/DDBJ databases">
        <title>Chromosome-level genome assembly of true bugs.</title>
        <authorList>
            <person name="Ma L."/>
            <person name="Li H."/>
        </authorList>
    </citation>
    <scope>NUCLEOTIDE SEQUENCE [LARGE SCALE GENOMIC DNA]</scope>
    <source>
        <strain evidence="7">Lab_2022b</strain>
    </source>
</reference>
<dbReference type="PANTHER" id="PTHR12546">
    <property type="entry name" value="FER-1-LIKE"/>
    <property type="match status" value="1"/>
</dbReference>
<keyword evidence="3" id="KW-0677">Repeat</keyword>
<dbReference type="PROSITE" id="PS50004">
    <property type="entry name" value="C2"/>
    <property type="match status" value="2"/>
</dbReference>
<evidence type="ECO:0000259" key="6">
    <source>
        <dbReference type="PROSITE" id="PS50004"/>
    </source>
</evidence>
<dbReference type="InterPro" id="IPR012968">
    <property type="entry name" value="FerIin_dom"/>
</dbReference>
<dbReference type="Proteomes" id="UP001461498">
    <property type="component" value="Unassembled WGS sequence"/>
</dbReference>
<accession>A0AAW1CPC5</accession>
<sequence length="422" mass="49332">MEQSFEEFVERNDAENHFYNVSVYVIEASNLVVENMISRVSVQLGNKKRFTKIKESSDKPYYNEYFVFDYYGTLDDLLELLLTISLYRPSHGVKRKKLLGSARFDLATIWIQPGHQISQKWIILTDPDDPTGKIQGYLKCDIAIVSPEEPLVTHLKPRVKETDNFREYFIPEHQGSGKLSARYIIRIHSGTGLFADTDIHFWNRQKRKWRTFVRLYFAGLSANTSKRYKTRNPVWNEEIIFTEKFPPLYNRLRIELHLTKHFFATRYINLSDISNPTRRNLIDAHSKSESSPKQAESLLQHAFSVFKSECIEFKNKSFPGVTNLHKQRKDAIDIIDHLSGEVPFHYKFKTAIKILKQLEGVIEDPQDSFPYVIFKLRHSGNILAYVKVPVRDILYSSTPKEKGRHCGRIQHLFFHVSTILIL</sequence>
<keyword evidence="8" id="KW-1185">Reference proteome</keyword>
<proteinExistence type="predicted"/>
<dbReference type="InterPro" id="IPR000008">
    <property type="entry name" value="C2_dom"/>
</dbReference>